<evidence type="ECO:0000313" key="1">
    <source>
        <dbReference type="EMBL" id="APT74587.1"/>
    </source>
</evidence>
<dbReference type="EMBL" id="CP007389">
    <property type="protein sequence ID" value="APT74587.1"/>
    <property type="molecule type" value="Genomic_DNA"/>
</dbReference>
<protein>
    <recommendedName>
        <fullName evidence="3">2'-5' RNA ligase</fullName>
    </recommendedName>
</protein>
<accession>A0ABN4UZL1</accession>
<gene>
    <name evidence="1" type="ORF">BW47_09030</name>
</gene>
<name>A0ABN4UZL1_9BACT</name>
<evidence type="ECO:0008006" key="3">
    <source>
        <dbReference type="Google" id="ProtNLM"/>
    </source>
</evidence>
<sequence length="230" mass="27792">MNFENYVRELENLRKNYNKNLLRSWSPKGELFYKVDKSGNYKEFVGDTIVFFINKEEIKYISDIQNHLYKQLGNMFARKLSEKYFHVTLHDLCNLNVTKTIKECIEKNEEKIREVFNKIKDFQKITLETIGLYNGGSAIGTMLKPRTKKDFIKLMNLRKVFDELIKREDFYIPHITLGYYLTKDYNYSERNEIFNFLENEKIEFLIEFTFENLKYTLFTDMDNYIPIFPV</sequence>
<organism evidence="1 2">
    <name type="scientific">Thermosipho melanesiensis</name>
    <dbReference type="NCBI Taxonomy" id="46541"/>
    <lineage>
        <taxon>Bacteria</taxon>
        <taxon>Thermotogati</taxon>
        <taxon>Thermotogota</taxon>
        <taxon>Thermotogae</taxon>
        <taxon>Thermotogales</taxon>
        <taxon>Fervidobacteriaceae</taxon>
        <taxon>Thermosipho</taxon>
    </lineage>
</organism>
<dbReference type="Proteomes" id="UP000185490">
    <property type="component" value="Chromosome"/>
</dbReference>
<dbReference type="RefSeq" id="WP_012057910.1">
    <property type="nucleotide sequence ID" value="NZ_CP007389.1"/>
</dbReference>
<dbReference type="SUPFAM" id="SSF55144">
    <property type="entry name" value="LigT-like"/>
    <property type="match status" value="1"/>
</dbReference>
<evidence type="ECO:0000313" key="2">
    <source>
        <dbReference type="Proteomes" id="UP000185490"/>
    </source>
</evidence>
<keyword evidence="2" id="KW-1185">Reference proteome</keyword>
<dbReference type="InterPro" id="IPR009097">
    <property type="entry name" value="Cyclic_Pdiesterase"/>
</dbReference>
<reference evidence="1 2" key="1">
    <citation type="submission" date="2014-02" db="EMBL/GenBank/DDBJ databases">
        <title>Diversity of Thermotogales isolates from hydrothermal vents.</title>
        <authorList>
            <person name="Haverkamp T.H.A."/>
            <person name="Lossouarn J."/>
            <person name="Geslin C."/>
            <person name="Nesbo C.L."/>
        </authorList>
    </citation>
    <scope>NUCLEOTIDE SEQUENCE [LARGE SCALE GENOMIC DNA]</scope>
    <source>
        <strain evidence="1 2">431</strain>
    </source>
</reference>
<proteinExistence type="predicted"/>
<dbReference type="Gene3D" id="3.90.1140.10">
    <property type="entry name" value="Cyclic phosphodiesterase"/>
    <property type="match status" value="1"/>
</dbReference>